<keyword evidence="1 2" id="KW-0238">DNA-binding</keyword>
<reference evidence="6" key="1">
    <citation type="journal article" date="2013" name="BMC Genomics">
        <title>Genome and transcriptome sequencing of the halophilic fungus Wallemia ichthyophaga: haloadaptations present and absent.</title>
        <authorList>
            <person name="Zajc J."/>
            <person name="Liu Y."/>
            <person name="Dai W."/>
            <person name="Yang Z."/>
            <person name="Hu J."/>
            <person name="Gostincar C."/>
            <person name="Gunde-Cimerman N."/>
        </authorList>
    </citation>
    <scope>NUCLEOTIDE SEQUENCE [LARGE SCALE GENOMIC DNA]</scope>
    <source>
        <strain evidence="6">EXF-994 / CBS 113033</strain>
    </source>
</reference>
<evidence type="ECO:0000256" key="2">
    <source>
        <dbReference type="PROSITE-ProRule" id="PRU00850"/>
    </source>
</evidence>
<dbReference type="HOGENOM" id="CLU_647598_0_0_1"/>
<dbReference type="AlphaFoldDB" id="R9AFN2"/>
<gene>
    <name evidence="5" type="ORF">J056_004742</name>
</gene>
<evidence type="ECO:0000259" key="4">
    <source>
        <dbReference type="PROSITE" id="PS51517"/>
    </source>
</evidence>
<dbReference type="SUPFAM" id="SSF49417">
    <property type="entry name" value="p53-like transcription factors"/>
    <property type="match status" value="1"/>
</dbReference>
<feature type="region of interest" description="Disordered" evidence="3">
    <location>
        <begin position="300"/>
        <end position="382"/>
    </location>
</feature>
<dbReference type="STRING" id="1299270.R9AFN2"/>
<dbReference type="GO" id="GO:0003700">
    <property type="term" value="F:DNA-binding transcription factor activity"/>
    <property type="evidence" value="ECO:0007669"/>
    <property type="project" value="UniProtKB-UniRule"/>
</dbReference>
<evidence type="ECO:0000313" key="5">
    <source>
        <dbReference type="EMBL" id="EOR00930.1"/>
    </source>
</evidence>
<sequence length="424" mass="47306">MSFPSQTPQTPPQRSTLNEPPPLVNPFSQFDERALWKGFDFNDFHSPTPSFALWNSPDTPSSSTFDPVNYSPTAQLDFERFTLADYNNQDTTSFRVNSRDDDNVGFFSNSIKYNDLFMPFQDNIVGLNPVINCRVDKGFIWANNSNKTVATTYRRNFFQISTSVVLQPNNRIQMNDEEIGNPLVMINGQYHPIDSFSVGISASMCDDCAVVEDPVHLIQFSTAREKGPKRFPSRLPLQALISNDSDDSEAQVAKFERIQFERSTHRKSEMFRLNVSLHAQLDNSAEVRIGEAKSMPIVVRGRSPGHYPDETYAGRTLPRARSTQVLRKKGKGGKSMRVSKSTPSFNSNSAARRMSSITLDSVASSASTNTNDSHDTPMSTAASIPDTQYTQYTHDNLPGHADPTPAKPTLQDLAMACEMDMATL</sequence>
<feature type="DNA-binding region" description="NDT80" evidence="2">
    <location>
        <begin position="60"/>
        <end position="311"/>
    </location>
</feature>
<dbReference type="GO" id="GO:0051321">
    <property type="term" value="P:meiotic cell cycle"/>
    <property type="evidence" value="ECO:0007669"/>
    <property type="project" value="TreeGrafter"/>
</dbReference>
<dbReference type="PANTHER" id="PTHR35144:SF2">
    <property type="entry name" value="MEIOSIS-SPECIFIC TRANSCRIPTION FACTOR NDT80"/>
    <property type="match status" value="1"/>
</dbReference>
<protein>
    <submittedName>
        <fullName evidence="5">Transcription factor vib-1</fullName>
    </submittedName>
</protein>
<feature type="compositionally biased region" description="Low complexity" evidence="3">
    <location>
        <begin position="1"/>
        <end position="16"/>
    </location>
</feature>
<evidence type="ECO:0000256" key="1">
    <source>
        <dbReference type="ARBA" id="ARBA00023125"/>
    </source>
</evidence>
<dbReference type="PANTHER" id="PTHR35144">
    <property type="entry name" value="MEIOSIS-SPECIFIC TRANSCRIPTION FACTOR NDT80"/>
    <property type="match status" value="1"/>
</dbReference>
<accession>R9AFN2</accession>
<dbReference type="eggNOG" id="ENOG502RYEH">
    <property type="taxonomic scope" value="Eukaryota"/>
</dbReference>
<dbReference type="InterPro" id="IPR024061">
    <property type="entry name" value="NDT80_DNA-bd_dom"/>
</dbReference>
<dbReference type="Proteomes" id="UP000014064">
    <property type="component" value="Unassembled WGS sequence"/>
</dbReference>
<dbReference type="RefSeq" id="XP_009268207.1">
    <property type="nucleotide sequence ID" value="XM_009269932.1"/>
</dbReference>
<dbReference type="InterPro" id="IPR037141">
    <property type="entry name" value="NDT80_DNA-bd_dom_sf"/>
</dbReference>
<feature type="domain" description="NDT80" evidence="4">
    <location>
        <begin position="60"/>
        <end position="311"/>
    </location>
</feature>
<evidence type="ECO:0000313" key="6">
    <source>
        <dbReference type="Proteomes" id="UP000014064"/>
    </source>
</evidence>
<dbReference type="Gene3D" id="2.60.40.1390">
    <property type="entry name" value="NDT80 DNA-binding domain"/>
    <property type="match status" value="2"/>
</dbReference>
<keyword evidence="6" id="KW-1185">Reference proteome</keyword>
<proteinExistence type="predicted"/>
<dbReference type="GO" id="GO:0003677">
    <property type="term" value="F:DNA binding"/>
    <property type="evidence" value="ECO:0007669"/>
    <property type="project" value="UniProtKB-KW"/>
</dbReference>
<feature type="compositionally biased region" description="Polar residues" evidence="3">
    <location>
        <begin position="338"/>
        <end position="382"/>
    </location>
</feature>
<name>R9AFN2_WALI9</name>
<dbReference type="GO" id="GO:0000228">
    <property type="term" value="C:nuclear chromosome"/>
    <property type="evidence" value="ECO:0007669"/>
    <property type="project" value="TreeGrafter"/>
</dbReference>
<dbReference type="InterPro" id="IPR052605">
    <property type="entry name" value="Fungal_trans_regulator"/>
</dbReference>
<dbReference type="EMBL" id="KE007232">
    <property type="protein sequence ID" value="EOR00930.1"/>
    <property type="molecule type" value="Genomic_DNA"/>
</dbReference>
<organism evidence="5 6">
    <name type="scientific">Wallemia ichthyophaga (strain EXF-994 / CBS 113033)</name>
    <dbReference type="NCBI Taxonomy" id="1299270"/>
    <lineage>
        <taxon>Eukaryota</taxon>
        <taxon>Fungi</taxon>
        <taxon>Dikarya</taxon>
        <taxon>Basidiomycota</taxon>
        <taxon>Wallemiomycotina</taxon>
        <taxon>Wallemiomycetes</taxon>
        <taxon>Wallemiales</taxon>
        <taxon>Wallemiaceae</taxon>
        <taxon>Wallemia</taxon>
    </lineage>
</organism>
<evidence type="ECO:0000256" key="3">
    <source>
        <dbReference type="SAM" id="MobiDB-lite"/>
    </source>
</evidence>
<dbReference type="GeneID" id="20377694"/>
<dbReference type="Pfam" id="PF05224">
    <property type="entry name" value="NDT80_PhoG"/>
    <property type="match status" value="1"/>
</dbReference>
<feature type="region of interest" description="Disordered" evidence="3">
    <location>
        <begin position="1"/>
        <end position="24"/>
    </location>
</feature>
<dbReference type="InterPro" id="IPR008967">
    <property type="entry name" value="p53-like_TF_DNA-bd_sf"/>
</dbReference>
<dbReference type="PROSITE" id="PS51517">
    <property type="entry name" value="NDT80"/>
    <property type="match status" value="1"/>
</dbReference>
<dbReference type="GO" id="GO:0045944">
    <property type="term" value="P:positive regulation of transcription by RNA polymerase II"/>
    <property type="evidence" value="ECO:0007669"/>
    <property type="project" value="TreeGrafter"/>
</dbReference>
<dbReference type="KEGG" id="wic:J056_004742"/>